<evidence type="ECO:0000313" key="1">
    <source>
        <dbReference type="EMBL" id="OLQ02645.1"/>
    </source>
</evidence>
<organism evidence="1 2">
    <name type="scientific">Symbiodinium microadriaticum</name>
    <name type="common">Dinoflagellate</name>
    <name type="synonym">Zooxanthella microadriatica</name>
    <dbReference type="NCBI Taxonomy" id="2951"/>
    <lineage>
        <taxon>Eukaryota</taxon>
        <taxon>Sar</taxon>
        <taxon>Alveolata</taxon>
        <taxon>Dinophyceae</taxon>
        <taxon>Suessiales</taxon>
        <taxon>Symbiodiniaceae</taxon>
        <taxon>Symbiodinium</taxon>
    </lineage>
</organism>
<dbReference type="AlphaFoldDB" id="A0A1Q9E5F6"/>
<dbReference type="Proteomes" id="UP000186817">
    <property type="component" value="Unassembled WGS sequence"/>
</dbReference>
<proteinExistence type="predicted"/>
<name>A0A1Q9E5F6_SYMMI</name>
<dbReference type="OrthoDB" id="436394at2759"/>
<protein>
    <submittedName>
        <fullName evidence="1">Uncharacterized protein</fullName>
    </submittedName>
</protein>
<accession>A0A1Q9E5F6</accession>
<comment type="caution">
    <text evidence="1">The sequence shown here is derived from an EMBL/GenBank/DDBJ whole genome shotgun (WGS) entry which is preliminary data.</text>
</comment>
<sequence>MPCSVFDFHSSVALAGTPPTPMALPEGIESDRRLEEVRQSVKSLQDISDKLGDKLQVPRAKNYLQQLVDCISPNRNPAGYRLCQEELSRVGGPGILLHAAGQTDNDLLRSLVLETFAHMTFDNAGLAASVLGEHGDGLLRALRHANHSPLSFPEQEAQGASAEDVPNFLDELDESQKNEAVGRLLRLENEETWNELLHRFACTRGVARQVTFRSLTGEAVELTLPPTHTLFHAKQALLDNVATKMPALEVGYRRDARFFAGSELLLEKMPVPMLPDEVSVVFDQVKKQFHDFSESGAEDLFGVFGVGGLFGSDDDDD</sequence>
<reference evidence="1 2" key="1">
    <citation type="submission" date="2016-02" db="EMBL/GenBank/DDBJ databases">
        <title>Genome analysis of coral dinoflagellate symbionts highlights evolutionary adaptations to a symbiotic lifestyle.</title>
        <authorList>
            <person name="Aranda M."/>
            <person name="Li Y."/>
            <person name="Liew Y.J."/>
            <person name="Baumgarten S."/>
            <person name="Simakov O."/>
            <person name="Wilson M."/>
            <person name="Piel J."/>
            <person name="Ashoor H."/>
            <person name="Bougouffa S."/>
            <person name="Bajic V.B."/>
            <person name="Ryu T."/>
            <person name="Ravasi T."/>
            <person name="Bayer T."/>
            <person name="Micklem G."/>
            <person name="Kim H."/>
            <person name="Bhak J."/>
            <person name="Lajeunesse T.C."/>
            <person name="Voolstra C.R."/>
        </authorList>
    </citation>
    <scope>NUCLEOTIDE SEQUENCE [LARGE SCALE GENOMIC DNA]</scope>
    <source>
        <strain evidence="1 2">CCMP2467</strain>
    </source>
</reference>
<gene>
    <name evidence="1" type="ORF">AK812_SmicGene14512</name>
</gene>
<evidence type="ECO:0000313" key="2">
    <source>
        <dbReference type="Proteomes" id="UP000186817"/>
    </source>
</evidence>
<keyword evidence="2" id="KW-1185">Reference proteome</keyword>
<dbReference type="EMBL" id="LSRX01000259">
    <property type="protein sequence ID" value="OLQ02645.1"/>
    <property type="molecule type" value="Genomic_DNA"/>
</dbReference>